<dbReference type="PROSITE" id="PS50216">
    <property type="entry name" value="DHHC"/>
    <property type="match status" value="1"/>
</dbReference>
<feature type="region of interest" description="Disordered" evidence="15">
    <location>
        <begin position="588"/>
        <end position="609"/>
    </location>
</feature>
<keyword evidence="10" id="KW-0449">Lipoprotein</keyword>
<evidence type="ECO:0000313" key="17">
    <source>
        <dbReference type="Proteomes" id="UP000221080"/>
    </source>
</evidence>
<accession>A0A2D0SRN1</accession>
<evidence type="ECO:0000313" key="18">
    <source>
        <dbReference type="RefSeq" id="XP_017345354.1"/>
    </source>
</evidence>
<gene>
    <name evidence="18" type="primary">zdhhc8a</name>
</gene>
<evidence type="ECO:0000256" key="7">
    <source>
        <dbReference type="ARBA" id="ARBA00023128"/>
    </source>
</evidence>
<evidence type="ECO:0000256" key="9">
    <source>
        <dbReference type="ARBA" id="ARBA00023139"/>
    </source>
</evidence>
<feature type="transmembrane region" description="Helical" evidence="14">
    <location>
        <begin position="46"/>
        <end position="67"/>
    </location>
</feature>
<evidence type="ECO:0000256" key="10">
    <source>
        <dbReference type="ARBA" id="ARBA00023288"/>
    </source>
</evidence>
<comment type="catalytic activity">
    <reaction evidence="13">
        <text>L-cysteinyl-[protein] + hexadecanoyl-CoA = S-hexadecanoyl-L-cysteinyl-[protein] + CoA</text>
        <dbReference type="Rhea" id="RHEA:36683"/>
        <dbReference type="Rhea" id="RHEA-COMP:10131"/>
        <dbReference type="Rhea" id="RHEA-COMP:11032"/>
        <dbReference type="ChEBI" id="CHEBI:29950"/>
        <dbReference type="ChEBI" id="CHEBI:57287"/>
        <dbReference type="ChEBI" id="CHEBI:57379"/>
        <dbReference type="ChEBI" id="CHEBI:74151"/>
        <dbReference type="EC" id="2.3.1.225"/>
    </reaction>
    <physiologicalReaction direction="left-to-right" evidence="13">
        <dbReference type="Rhea" id="RHEA:36684"/>
    </physiologicalReaction>
</comment>
<evidence type="ECO:0000256" key="11">
    <source>
        <dbReference type="ARBA" id="ARBA00023315"/>
    </source>
</evidence>
<evidence type="ECO:0000256" key="8">
    <source>
        <dbReference type="ARBA" id="ARBA00023136"/>
    </source>
</evidence>
<dbReference type="KEGG" id="ipu:108277273"/>
<evidence type="ECO:0000256" key="5">
    <source>
        <dbReference type="ARBA" id="ARBA00022989"/>
    </source>
</evidence>
<dbReference type="AlphaFoldDB" id="A0A2D0SRN1"/>
<dbReference type="OrthoDB" id="4096362at2759"/>
<dbReference type="PANTHER" id="PTHR12349:SF1">
    <property type="entry name" value="PALMITOYLTRANSFERASE ZDHHC8"/>
    <property type="match status" value="1"/>
</dbReference>
<keyword evidence="5 14" id="KW-1133">Transmembrane helix</keyword>
<dbReference type="GO" id="GO:0019706">
    <property type="term" value="F:protein-cysteine S-palmitoyltransferase activity"/>
    <property type="evidence" value="ECO:0007669"/>
    <property type="project" value="UniProtKB-EC"/>
</dbReference>
<protein>
    <recommendedName>
        <fullName evidence="14">Palmitoyltransferase</fullName>
        <ecNumber evidence="14">2.3.1.225</ecNumber>
    </recommendedName>
</protein>
<evidence type="ECO:0000256" key="3">
    <source>
        <dbReference type="ARBA" id="ARBA00022679"/>
    </source>
</evidence>
<keyword evidence="4 14" id="KW-0812">Transmembrane</keyword>
<reference evidence="18" key="2">
    <citation type="submission" date="2025-08" db="UniProtKB">
        <authorList>
            <consortium name="RefSeq"/>
        </authorList>
    </citation>
    <scope>IDENTIFICATION</scope>
    <source>
        <tissue evidence="18">Blood</tissue>
    </source>
</reference>
<sequence>MATGSGERVKAGAYIPVSITVILLLVISTLFFTFTCPWLAENVSLAFPPCVGITFLFVLANFTMATFTDAGVLPRANEDEDKDDDLRAPLYKDVEVRGIQFRMKWCASCNFYRPPRCSHCSVCDHCVEDFDHHCPWVNNCIGRRNYRFFFLFLLSLSMHMVAIFSGGLLYVLDHLEALWEPRTTVTLSIMSTSGLFFIPVMGLACFHTVLVATGRTTNEQVTRKFQGGANPFTRGCCGNVEFVLCSPIAPRYTRDVGNKQTVRIQPPFQTPESLKMSPIKVEDNGFQTEMTSVTRRSSGERDVPECKQLNTPPPLAPKPDPVLLKSHLGTLQESFQCKTAVPSAQSTIGPTVESSSRVHYQVPREQMECTKDPQLHISGFAQDPFFESGKWQMEKRTPISTHLAMQSSTLPVNTLILNSRALTLKQAHCRRSHQCPDSVASSSTQGILSLSCDSLLSPAQCGNFKVSYLPSFLPLDLGLSVRCPADAQHAPSRTCSPGFTGMSRQSPVHYDSLPKHAMSSIQERHELEEREKQPSLLPVQDMSVYDTPSGCSVPSRRPTPPAYGSREFLMSSAAYGYASSLRRASRTSSSSMHANMALQSRSLSPSACSSLERLAQHSTSSVPCPMPSSSYTAQKALAFTTSERKDSGP</sequence>
<feature type="compositionally biased region" description="Basic and acidic residues" evidence="15">
    <location>
        <begin position="522"/>
        <end position="533"/>
    </location>
</feature>
<organism evidence="17 18">
    <name type="scientific">Ictalurus punctatus</name>
    <name type="common">Channel catfish</name>
    <name type="synonym">Silurus punctatus</name>
    <dbReference type="NCBI Taxonomy" id="7998"/>
    <lineage>
        <taxon>Eukaryota</taxon>
        <taxon>Metazoa</taxon>
        <taxon>Chordata</taxon>
        <taxon>Craniata</taxon>
        <taxon>Vertebrata</taxon>
        <taxon>Euteleostomi</taxon>
        <taxon>Actinopterygii</taxon>
        <taxon>Neopterygii</taxon>
        <taxon>Teleostei</taxon>
        <taxon>Ostariophysi</taxon>
        <taxon>Siluriformes</taxon>
        <taxon>Ictaluridae</taxon>
        <taxon>Ictalurus</taxon>
    </lineage>
</organism>
<feature type="transmembrane region" description="Helical" evidence="14">
    <location>
        <begin position="192"/>
        <end position="214"/>
    </location>
</feature>
<dbReference type="Proteomes" id="UP000221080">
    <property type="component" value="Chromosome 16"/>
</dbReference>
<dbReference type="GeneID" id="108277273"/>
<evidence type="ECO:0000256" key="1">
    <source>
        <dbReference type="ARBA" id="ARBA00004225"/>
    </source>
</evidence>
<feature type="transmembrane region" description="Helical" evidence="14">
    <location>
        <begin position="12"/>
        <end position="40"/>
    </location>
</feature>
<dbReference type="RefSeq" id="XP_017345354.1">
    <property type="nucleotide sequence ID" value="XM_017489865.3"/>
</dbReference>
<comment type="similarity">
    <text evidence="12">Belongs to the DHHC palmitoyltransferase family. ERF2/ZDHHC9 subfamily.</text>
</comment>
<proteinExistence type="inferred from homology"/>
<comment type="subcellular location">
    <subcellularLocation>
        <location evidence="2">Golgi apparatus membrane</location>
        <topology evidence="2">Multi-pass membrane protein</topology>
    </subcellularLocation>
    <subcellularLocation>
        <location evidence="1">Mitochondrion membrane</location>
        <topology evidence="1">Multi-pass membrane protein</topology>
    </subcellularLocation>
</comment>
<keyword evidence="3 14" id="KW-0808">Transferase</keyword>
<evidence type="ECO:0000259" key="16">
    <source>
        <dbReference type="Pfam" id="PF01529"/>
    </source>
</evidence>
<keyword evidence="9" id="KW-0564">Palmitate</keyword>
<evidence type="ECO:0000256" key="6">
    <source>
        <dbReference type="ARBA" id="ARBA00023034"/>
    </source>
</evidence>
<dbReference type="STRING" id="7998.ENSIPUP00000007476"/>
<evidence type="ECO:0000256" key="15">
    <source>
        <dbReference type="SAM" id="MobiDB-lite"/>
    </source>
</evidence>
<keyword evidence="6" id="KW-0333">Golgi apparatus</keyword>
<name>A0A2D0SRN1_ICTPU</name>
<feature type="transmembrane region" description="Helical" evidence="14">
    <location>
        <begin position="148"/>
        <end position="172"/>
    </location>
</feature>
<evidence type="ECO:0000256" key="4">
    <source>
        <dbReference type="ARBA" id="ARBA00022692"/>
    </source>
</evidence>
<evidence type="ECO:0000256" key="14">
    <source>
        <dbReference type="RuleBase" id="RU079119"/>
    </source>
</evidence>
<dbReference type="GO" id="GO:0000139">
    <property type="term" value="C:Golgi membrane"/>
    <property type="evidence" value="ECO:0007669"/>
    <property type="project" value="UniProtKB-SubCell"/>
</dbReference>
<feature type="region of interest" description="Disordered" evidence="15">
    <location>
        <begin position="290"/>
        <end position="319"/>
    </location>
</feature>
<evidence type="ECO:0000256" key="2">
    <source>
        <dbReference type="ARBA" id="ARBA00004653"/>
    </source>
</evidence>
<evidence type="ECO:0000256" key="12">
    <source>
        <dbReference type="ARBA" id="ARBA00023463"/>
    </source>
</evidence>
<dbReference type="Pfam" id="PF01529">
    <property type="entry name" value="DHHC"/>
    <property type="match status" value="1"/>
</dbReference>
<comment type="domain">
    <text evidence="14">The DHHC domain is required for palmitoyltransferase activity.</text>
</comment>
<feature type="compositionally biased region" description="Low complexity" evidence="15">
    <location>
        <begin position="598"/>
        <end position="609"/>
    </location>
</feature>
<keyword evidence="11 14" id="KW-0012">Acyltransferase</keyword>
<keyword evidence="8 14" id="KW-0472">Membrane</keyword>
<evidence type="ECO:0000256" key="13">
    <source>
        <dbReference type="ARBA" id="ARBA00047790"/>
    </source>
</evidence>
<dbReference type="CTD" id="555918"/>
<dbReference type="PANTHER" id="PTHR12349">
    <property type="entry name" value="ANKYRIN REPEAT AND LEM DOMAIN-CONTAINING PROTEIN 2"/>
    <property type="match status" value="1"/>
</dbReference>
<reference evidence="17" key="1">
    <citation type="journal article" date="2016" name="Nat. Commun.">
        <title>The channel catfish genome sequence provides insights into the evolution of scale formation in teleosts.</title>
        <authorList>
            <person name="Liu Z."/>
            <person name="Liu S."/>
            <person name="Yao J."/>
            <person name="Bao L."/>
            <person name="Zhang J."/>
            <person name="Li Y."/>
            <person name="Jiang C."/>
            <person name="Sun L."/>
            <person name="Wang R."/>
            <person name="Zhang Y."/>
            <person name="Zhou T."/>
            <person name="Zeng Q."/>
            <person name="Fu Q."/>
            <person name="Gao S."/>
            <person name="Li N."/>
            <person name="Koren S."/>
            <person name="Jiang Y."/>
            <person name="Zimin A."/>
            <person name="Xu P."/>
            <person name="Phillippy A.M."/>
            <person name="Geng X."/>
            <person name="Song L."/>
            <person name="Sun F."/>
            <person name="Li C."/>
            <person name="Wang X."/>
            <person name="Chen A."/>
            <person name="Jin Y."/>
            <person name="Yuan Z."/>
            <person name="Yang Y."/>
            <person name="Tan S."/>
            <person name="Peatman E."/>
            <person name="Lu J."/>
            <person name="Qin Z."/>
            <person name="Dunham R."/>
            <person name="Li Z."/>
            <person name="Sonstegard T."/>
            <person name="Feng J."/>
            <person name="Danzmann R.G."/>
            <person name="Schroeder S."/>
            <person name="Scheffler B."/>
            <person name="Duke M.V."/>
            <person name="Ballard L."/>
            <person name="Kucuktas H."/>
            <person name="Kaltenboeck L."/>
            <person name="Liu H."/>
            <person name="Armbruster J."/>
            <person name="Xie Y."/>
            <person name="Kirby M.L."/>
            <person name="Tian Y."/>
            <person name="Flanagan M.E."/>
            <person name="Mu W."/>
            <person name="Waldbieser G.C."/>
        </authorList>
    </citation>
    <scope>NUCLEOTIDE SEQUENCE [LARGE SCALE GENOMIC DNA]</scope>
    <source>
        <strain evidence="17">SDA103</strain>
    </source>
</reference>
<dbReference type="GO" id="GO:0031966">
    <property type="term" value="C:mitochondrial membrane"/>
    <property type="evidence" value="ECO:0007669"/>
    <property type="project" value="UniProtKB-SubCell"/>
</dbReference>
<dbReference type="InterPro" id="IPR001594">
    <property type="entry name" value="Palmitoyltrfase_DHHC"/>
</dbReference>
<dbReference type="EC" id="2.3.1.225" evidence="14"/>
<keyword evidence="7" id="KW-0496">Mitochondrion</keyword>
<feature type="region of interest" description="Disordered" evidence="15">
    <location>
        <begin position="522"/>
        <end position="564"/>
    </location>
</feature>
<feature type="domain" description="Palmitoyltransferase DHHC" evidence="16">
    <location>
        <begin position="102"/>
        <end position="222"/>
    </location>
</feature>
<keyword evidence="17" id="KW-1185">Reference proteome</keyword>